<accession>A0A8S3SWF6</accession>
<dbReference type="AlphaFoldDB" id="A0A8S3SWF6"/>
<evidence type="ECO:0000313" key="1">
    <source>
        <dbReference type="EMBL" id="CAG2225397.1"/>
    </source>
</evidence>
<dbReference type="InterPro" id="IPR036388">
    <property type="entry name" value="WH-like_DNA-bd_sf"/>
</dbReference>
<keyword evidence="2" id="KW-1185">Reference proteome</keyword>
<protein>
    <submittedName>
        <fullName evidence="1">Uncharacterized protein</fullName>
    </submittedName>
</protein>
<proteinExistence type="predicted"/>
<dbReference type="EMBL" id="CAJPWZ010001848">
    <property type="protein sequence ID" value="CAG2225397.1"/>
    <property type="molecule type" value="Genomic_DNA"/>
</dbReference>
<sequence length="150" mass="17759">MEMEGWGKDCPLKWLLFQQVLGKLKDRNIPISTTTKLFKIARHDDIGITDLNEFTLCLQYYNDIGTIIYFDEDKLKDHVILDPKMVDTLLDRYRLKITFTKTFKCKNGDFSIDRKNMANLLDIDYRCFEHKSDHLSDDLVGPWDFNDELQ</sequence>
<comment type="caution">
    <text evidence="1">The sequence shown here is derived from an EMBL/GenBank/DDBJ whole genome shotgun (WGS) entry which is preliminary data.</text>
</comment>
<organism evidence="1 2">
    <name type="scientific">Mytilus edulis</name>
    <name type="common">Blue mussel</name>
    <dbReference type="NCBI Taxonomy" id="6550"/>
    <lineage>
        <taxon>Eukaryota</taxon>
        <taxon>Metazoa</taxon>
        <taxon>Spiralia</taxon>
        <taxon>Lophotrochozoa</taxon>
        <taxon>Mollusca</taxon>
        <taxon>Bivalvia</taxon>
        <taxon>Autobranchia</taxon>
        <taxon>Pteriomorphia</taxon>
        <taxon>Mytilida</taxon>
        <taxon>Mytiloidea</taxon>
        <taxon>Mytilidae</taxon>
        <taxon>Mytilinae</taxon>
        <taxon>Mytilus</taxon>
    </lineage>
</organism>
<evidence type="ECO:0000313" key="2">
    <source>
        <dbReference type="Proteomes" id="UP000683360"/>
    </source>
</evidence>
<dbReference type="Proteomes" id="UP000683360">
    <property type="component" value="Unassembled WGS sequence"/>
</dbReference>
<gene>
    <name evidence="1" type="ORF">MEDL_38531</name>
</gene>
<reference evidence="1" key="1">
    <citation type="submission" date="2021-03" db="EMBL/GenBank/DDBJ databases">
        <authorList>
            <person name="Bekaert M."/>
        </authorList>
    </citation>
    <scope>NUCLEOTIDE SEQUENCE</scope>
</reference>
<name>A0A8S3SWF6_MYTED</name>
<dbReference type="Gene3D" id="1.10.10.10">
    <property type="entry name" value="Winged helix-like DNA-binding domain superfamily/Winged helix DNA-binding domain"/>
    <property type="match status" value="1"/>
</dbReference>
<dbReference type="OrthoDB" id="5962960at2759"/>